<organism evidence="1 2">
    <name type="scientific">Kistimonas scapharcae</name>
    <dbReference type="NCBI Taxonomy" id="1036133"/>
    <lineage>
        <taxon>Bacteria</taxon>
        <taxon>Pseudomonadati</taxon>
        <taxon>Pseudomonadota</taxon>
        <taxon>Gammaproteobacteria</taxon>
        <taxon>Oceanospirillales</taxon>
        <taxon>Endozoicomonadaceae</taxon>
        <taxon>Kistimonas</taxon>
    </lineage>
</organism>
<evidence type="ECO:0000313" key="1">
    <source>
        <dbReference type="EMBL" id="GAA4651189.1"/>
    </source>
</evidence>
<accession>A0ABP8V5C0</accession>
<gene>
    <name evidence="1" type="ORF">GCM10023116_34720</name>
</gene>
<evidence type="ECO:0000313" key="2">
    <source>
        <dbReference type="Proteomes" id="UP001500604"/>
    </source>
</evidence>
<dbReference type="RefSeq" id="WP_345197523.1">
    <property type="nucleotide sequence ID" value="NZ_BAABFL010000441.1"/>
</dbReference>
<sequence>MSTAKLMGLLLMALFLTICLIAAGGYWWVSSNLEHYANLYDEVVEESAGNTAEDCVKQSLQRSKTCEWSSLSCRIELRLRTQACLSVATNRDWYCKQTPGSEEILKRASWVLESCESSEYQDYPLCTDIFEGVFEACDDEPGTP</sequence>
<dbReference type="EMBL" id="BAABFL010000441">
    <property type="protein sequence ID" value="GAA4651189.1"/>
    <property type="molecule type" value="Genomic_DNA"/>
</dbReference>
<dbReference type="Proteomes" id="UP001500604">
    <property type="component" value="Unassembled WGS sequence"/>
</dbReference>
<keyword evidence="2" id="KW-1185">Reference proteome</keyword>
<comment type="caution">
    <text evidence="1">The sequence shown here is derived from an EMBL/GenBank/DDBJ whole genome shotgun (WGS) entry which is preliminary data.</text>
</comment>
<reference evidence="2" key="1">
    <citation type="journal article" date="2019" name="Int. J. Syst. Evol. Microbiol.">
        <title>The Global Catalogue of Microorganisms (GCM) 10K type strain sequencing project: providing services to taxonomists for standard genome sequencing and annotation.</title>
        <authorList>
            <consortium name="The Broad Institute Genomics Platform"/>
            <consortium name="The Broad Institute Genome Sequencing Center for Infectious Disease"/>
            <person name="Wu L."/>
            <person name="Ma J."/>
        </authorList>
    </citation>
    <scope>NUCLEOTIDE SEQUENCE [LARGE SCALE GENOMIC DNA]</scope>
    <source>
        <strain evidence="2">JCM 17805</strain>
    </source>
</reference>
<protein>
    <submittedName>
        <fullName evidence="1">Uncharacterized protein</fullName>
    </submittedName>
</protein>
<name>A0ABP8V5C0_9GAMM</name>
<proteinExistence type="predicted"/>